<organism evidence="1">
    <name type="scientific">Rhipicephalus microplus</name>
    <name type="common">Cattle tick</name>
    <name type="synonym">Boophilus microplus</name>
    <dbReference type="NCBI Taxonomy" id="6941"/>
    <lineage>
        <taxon>Eukaryota</taxon>
        <taxon>Metazoa</taxon>
        <taxon>Ecdysozoa</taxon>
        <taxon>Arthropoda</taxon>
        <taxon>Chelicerata</taxon>
        <taxon>Arachnida</taxon>
        <taxon>Acari</taxon>
        <taxon>Parasitiformes</taxon>
        <taxon>Ixodida</taxon>
        <taxon>Ixodoidea</taxon>
        <taxon>Ixodidae</taxon>
        <taxon>Rhipicephalinae</taxon>
        <taxon>Rhipicephalus</taxon>
        <taxon>Boophilus</taxon>
    </lineage>
</organism>
<sequence>MRFQNVIYHTLIYIYLVQSFNISQPKNVMLLVLFILIKNNNVYAMPSRMLFPKTATEFDLTVTSELKELNLKLKRMPGMCTPEERTFYTKPALSMWIYSIH</sequence>
<name>A0A6G5AF37_RHIMP</name>
<dbReference type="AlphaFoldDB" id="A0A6G5AF37"/>
<proteinExistence type="predicted"/>
<accession>A0A6G5AF37</accession>
<dbReference type="EMBL" id="GIKN01007329">
    <property type="protein sequence ID" value="NIE49602.1"/>
    <property type="molecule type" value="Transcribed_RNA"/>
</dbReference>
<evidence type="ECO:0000313" key="1">
    <source>
        <dbReference type="EMBL" id="NIE49602.1"/>
    </source>
</evidence>
<reference evidence="1" key="1">
    <citation type="submission" date="2020-03" db="EMBL/GenBank/DDBJ databases">
        <title>A transcriptome and proteome of the tick Rhipicephalus microplus shaped by the genetic composition of its hosts and developmental stage.</title>
        <authorList>
            <person name="Garcia G.R."/>
            <person name="Ribeiro J.M.C."/>
            <person name="Maruyama S.R."/>
            <person name="Gardinasse L.G."/>
            <person name="Nelson K."/>
            <person name="Ferreira B.R."/>
            <person name="Andrade T.G."/>
            <person name="Santos I.K.F.M."/>
        </authorList>
    </citation>
    <scope>NUCLEOTIDE SEQUENCE</scope>
    <source>
        <strain evidence="1">NSGR</strain>
        <tissue evidence="1">Salivary glands</tissue>
    </source>
</reference>
<protein>
    <submittedName>
        <fullName evidence="1">Uncharacterized protein</fullName>
    </submittedName>
</protein>